<reference evidence="1 2" key="1">
    <citation type="submission" date="2012-12" db="EMBL/GenBank/DDBJ databases">
        <title>Novel taxa of Listeriaceae from agricultural environments in the United States.</title>
        <authorList>
            <person name="den Bakker H.C."/>
            <person name="Allred A."/>
            <person name="Warchocki S."/>
            <person name="Wright E.M."/>
            <person name="Burrell A."/>
            <person name="Nightingale K.K."/>
            <person name="Kephart D."/>
            <person name="Wiedmann M."/>
        </authorList>
    </citation>
    <scope>NUCLEOTIDE SEQUENCE [LARGE SCALE GENOMIC DNA]</scope>
    <source>
        <strain evidence="1 2">FSL F6-1037</strain>
    </source>
</reference>
<organism evidence="1 2">
    <name type="scientific">Brochothrix campestris FSL F6-1037</name>
    <dbReference type="NCBI Taxonomy" id="1265861"/>
    <lineage>
        <taxon>Bacteria</taxon>
        <taxon>Bacillati</taxon>
        <taxon>Bacillota</taxon>
        <taxon>Bacilli</taxon>
        <taxon>Bacillales</taxon>
        <taxon>Listeriaceae</taxon>
        <taxon>Brochothrix</taxon>
    </lineage>
</organism>
<sequence length="75" mass="8502">MTIKTVFDVQQLLKKFGAFIYVGNRKASLEMMATEIKELFDHQLIETNDYAAARLVLLGAIREEENGGIGVWLKN</sequence>
<accession>W7D4V3</accession>
<proteinExistence type="predicted"/>
<dbReference type="SUPFAM" id="SSF158379">
    <property type="entry name" value="YqgQ-like"/>
    <property type="match status" value="1"/>
</dbReference>
<dbReference type="Gene3D" id="1.10.287.760">
    <property type="entry name" value="YqgQ-like"/>
    <property type="match status" value="1"/>
</dbReference>
<dbReference type="EMBL" id="AODH01000020">
    <property type="protein sequence ID" value="EUJ40288.1"/>
    <property type="molecule type" value="Genomic_DNA"/>
</dbReference>
<gene>
    <name evidence="1" type="ORF">BCAMP_05531</name>
</gene>
<dbReference type="Proteomes" id="UP000019243">
    <property type="component" value="Unassembled WGS sequence"/>
</dbReference>
<evidence type="ECO:0000313" key="2">
    <source>
        <dbReference type="Proteomes" id="UP000019243"/>
    </source>
</evidence>
<protein>
    <recommendedName>
        <fullName evidence="3">Cytosolic protein</fullName>
    </recommendedName>
</protein>
<dbReference type="InterPro" id="IPR009256">
    <property type="entry name" value="YqgQ-like"/>
</dbReference>
<evidence type="ECO:0000313" key="1">
    <source>
        <dbReference type="EMBL" id="EUJ40288.1"/>
    </source>
</evidence>
<dbReference type="AlphaFoldDB" id="W7D4V3"/>
<dbReference type="InterPro" id="IPR023164">
    <property type="entry name" value="YqgQ-like_sf"/>
</dbReference>
<name>W7D4V3_9LIST</name>
<dbReference type="STRING" id="1265861.BCAMP_05531"/>
<keyword evidence="2" id="KW-1185">Reference proteome</keyword>
<dbReference type="RefSeq" id="WP_332248510.1">
    <property type="nucleotide sequence ID" value="NZ_AODH01000020.1"/>
</dbReference>
<comment type="caution">
    <text evidence="1">The sequence shown here is derived from an EMBL/GenBank/DDBJ whole genome shotgun (WGS) entry which is preliminary data.</text>
</comment>
<dbReference type="Pfam" id="PF06014">
    <property type="entry name" value="YqgQ-like"/>
    <property type="match status" value="1"/>
</dbReference>
<evidence type="ECO:0008006" key="3">
    <source>
        <dbReference type="Google" id="ProtNLM"/>
    </source>
</evidence>